<comment type="subcellular location">
    <subcellularLocation>
        <location evidence="1">Secreted</location>
    </subcellularLocation>
</comment>
<dbReference type="RefSeq" id="WP_175588373.1">
    <property type="nucleotide sequence ID" value="NZ_JABWGN010000002.1"/>
</dbReference>
<dbReference type="PRINTS" id="PR00294">
    <property type="entry name" value="SSBTLNINHBTR"/>
</dbReference>
<name>A0A7Y6I3U6_9ACTN</name>
<feature type="chain" id="PRO_5030783678" evidence="9">
    <location>
        <begin position="24"/>
        <end position="124"/>
    </location>
</feature>
<dbReference type="PROSITE" id="PS00999">
    <property type="entry name" value="SSI"/>
    <property type="match status" value="1"/>
</dbReference>
<dbReference type="InterPro" id="IPR000691">
    <property type="entry name" value="Prot_inh_I16_SSI"/>
</dbReference>
<dbReference type="SUPFAM" id="SSF55399">
    <property type="entry name" value="Subtilisin inhibitor"/>
    <property type="match status" value="1"/>
</dbReference>
<comment type="subunit">
    <text evidence="3">Homodimer.</text>
</comment>
<dbReference type="Gene3D" id="3.30.350.10">
    <property type="entry name" value="Subtilisin inhibitor-like"/>
    <property type="match status" value="1"/>
</dbReference>
<evidence type="ECO:0000256" key="5">
    <source>
        <dbReference type="ARBA" id="ARBA00022690"/>
    </source>
</evidence>
<keyword evidence="4" id="KW-0964">Secreted</keyword>
<dbReference type="GO" id="GO:0008233">
    <property type="term" value="F:peptidase activity"/>
    <property type="evidence" value="ECO:0007669"/>
    <property type="project" value="UniProtKB-KW"/>
</dbReference>
<dbReference type="GO" id="GO:0006508">
    <property type="term" value="P:proteolysis"/>
    <property type="evidence" value="ECO:0007669"/>
    <property type="project" value="UniProtKB-KW"/>
</dbReference>
<dbReference type="Proteomes" id="UP000586042">
    <property type="component" value="Unassembled WGS sequence"/>
</dbReference>
<evidence type="ECO:0000256" key="3">
    <source>
        <dbReference type="ARBA" id="ARBA00011738"/>
    </source>
</evidence>
<evidence type="ECO:0000256" key="4">
    <source>
        <dbReference type="ARBA" id="ARBA00022525"/>
    </source>
</evidence>
<evidence type="ECO:0000256" key="9">
    <source>
        <dbReference type="SAM" id="SignalP"/>
    </source>
</evidence>
<evidence type="ECO:0000313" key="12">
    <source>
        <dbReference type="Proteomes" id="UP000586042"/>
    </source>
</evidence>
<keyword evidence="9" id="KW-0732">Signal</keyword>
<comment type="caution">
    <text evidence="11">The sequence shown here is derived from an EMBL/GenBank/DDBJ whole genome shotgun (WGS) entry which is preliminary data.</text>
</comment>
<keyword evidence="6 8" id="KW-0722">Serine protease inhibitor</keyword>
<evidence type="ECO:0000256" key="1">
    <source>
        <dbReference type="ARBA" id="ARBA00004613"/>
    </source>
</evidence>
<accession>A0A7Y6I3U6</accession>
<dbReference type="Pfam" id="PF00720">
    <property type="entry name" value="SSI"/>
    <property type="match status" value="1"/>
</dbReference>
<gene>
    <name evidence="11" type="ORF">HTZ77_05895</name>
</gene>
<evidence type="ECO:0000256" key="2">
    <source>
        <dbReference type="ARBA" id="ARBA00010472"/>
    </source>
</evidence>
<feature type="signal peptide" evidence="9">
    <location>
        <begin position="1"/>
        <end position="23"/>
    </location>
</feature>
<comment type="similarity">
    <text evidence="2 8">Belongs to the protease inhibitor I16 (SSI) family.</text>
</comment>
<evidence type="ECO:0000259" key="10">
    <source>
        <dbReference type="Pfam" id="PF00720"/>
    </source>
</evidence>
<keyword evidence="5 8" id="KW-0646">Protease inhibitor</keyword>
<dbReference type="InterPro" id="IPR020054">
    <property type="entry name" value="Prot_inh_SSI_I16_CS"/>
</dbReference>
<sequence length="124" mass="13261">MRSLKVTALCGAFLMAAALPAMAAHSRASLRITVTQHGYAPTTYELECDPDGGDHPNPEVACDRLRAVEGRLSALRRSNSACPLTSEPYRVSVEGNWRGRNVALHSTFANQCRAKAAGAGVFAF</sequence>
<keyword evidence="11" id="KW-0378">Hydrolase</keyword>
<dbReference type="InterPro" id="IPR023549">
    <property type="entry name" value="Subtilisin_inhibitor"/>
</dbReference>
<dbReference type="EMBL" id="JABWGN010000002">
    <property type="protein sequence ID" value="NUW30951.1"/>
    <property type="molecule type" value="Genomic_DNA"/>
</dbReference>
<evidence type="ECO:0000313" key="11">
    <source>
        <dbReference type="EMBL" id="NUW30951.1"/>
    </source>
</evidence>
<dbReference type="InterPro" id="IPR036819">
    <property type="entry name" value="Subtilisin_inhibitor-like_sf"/>
</dbReference>
<keyword evidence="11" id="KW-0645">Protease</keyword>
<keyword evidence="7" id="KW-1015">Disulfide bond</keyword>
<evidence type="ECO:0000256" key="6">
    <source>
        <dbReference type="ARBA" id="ARBA00022900"/>
    </source>
</evidence>
<protein>
    <submittedName>
        <fullName evidence="11">Serine protease</fullName>
    </submittedName>
</protein>
<dbReference type="AlphaFoldDB" id="A0A7Y6I3U6"/>
<dbReference type="GO" id="GO:0005576">
    <property type="term" value="C:extracellular region"/>
    <property type="evidence" value="ECO:0007669"/>
    <property type="project" value="UniProtKB-SubCell"/>
</dbReference>
<evidence type="ECO:0000256" key="7">
    <source>
        <dbReference type="ARBA" id="ARBA00023157"/>
    </source>
</evidence>
<reference evidence="11 12" key="1">
    <citation type="submission" date="2020-06" db="EMBL/GenBank/DDBJ databases">
        <title>Nonomuraea sp. SMC257, a novel actinomycete isolated from soil.</title>
        <authorList>
            <person name="Chanama M."/>
        </authorList>
    </citation>
    <scope>NUCLEOTIDE SEQUENCE [LARGE SCALE GENOMIC DNA]</scope>
    <source>
        <strain evidence="11 12">SMC257</strain>
    </source>
</reference>
<evidence type="ECO:0000256" key="8">
    <source>
        <dbReference type="RuleBase" id="RU003471"/>
    </source>
</evidence>
<dbReference type="GO" id="GO:0004867">
    <property type="term" value="F:serine-type endopeptidase inhibitor activity"/>
    <property type="evidence" value="ECO:0007669"/>
    <property type="project" value="UniProtKB-KW"/>
</dbReference>
<proteinExistence type="inferred from homology"/>
<feature type="domain" description="Subtilisin inhibitor" evidence="10">
    <location>
        <begin position="42"/>
        <end position="110"/>
    </location>
</feature>
<organism evidence="11 12">
    <name type="scientific">Nonomuraea montanisoli</name>
    <dbReference type="NCBI Taxonomy" id="2741721"/>
    <lineage>
        <taxon>Bacteria</taxon>
        <taxon>Bacillati</taxon>
        <taxon>Actinomycetota</taxon>
        <taxon>Actinomycetes</taxon>
        <taxon>Streptosporangiales</taxon>
        <taxon>Streptosporangiaceae</taxon>
        <taxon>Nonomuraea</taxon>
    </lineage>
</organism>
<keyword evidence="12" id="KW-1185">Reference proteome</keyword>